<keyword evidence="3" id="KW-1185">Reference proteome</keyword>
<reference evidence="2 3" key="1">
    <citation type="submission" date="2018-05" db="EMBL/GenBank/DDBJ databases">
        <title>Genomic Encyclopedia of Archaeal and Bacterial Type Strains, Phase II (KMG-II): from individual species to whole genera.</title>
        <authorList>
            <person name="Goeker M."/>
        </authorList>
    </citation>
    <scope>NUCLEOTIDE SEQUENCE [LARGE SCALE GENOMIC DNA]</scope>
    <source>
        <strain evidence="2 3">DSM 19975</strain>
    </source>
</reference>
<dbReference type="AlphaFoldDB" id="A0A316HB62"/>
<dbReference type="EMBL" id="QGHA01000004">
    <property type="protein sequence ID" value="PWK77736.1"/>
    <property type="molecule type" value="Genomic_DNA"/>
</dbReference>
<sequence>MKKENTPILFFVIFITLTASSCKKNTVNSAIIDPPPVTHGVSPDSFSSLTSDSSTNTYFLYNVPVTNKYIAERGWEGVSTIGIKDSVLYAAWYCGKKGEEIGNYITISKSMDWGKTWINNDVIIASQNDFDRQIDPSLWNDKFGNLHISWTSISGGWDGGKRGMWNMMIKQENNHTVMTKPVRMFSGEMSVKPTPIGPDSSTMIFPAFGPSLLTNTWNGYPATPTPRDLDGPILYRSTYLGDKSAVYSFYSKIPVDLTKRDYDEEMVVANNDTAYTALSREKDGIYISYSQDKGLTWTSPVSFTGVKPMPASRFYFGKLKSGNILLVGDHSTWRNNLTAFISKDNGKTWPYKLVLDTDTQYGAAYPDVTQDKNGKIYIIYEQGRIKVGRIILAKFSENDVLTKNQSAIEKNMIYHF</sequence>
<dbReference type="Pfam" id="PF13088">
    <property type="entry name" value="BNR_2"/>
    <property type="match status" value="1"/>
</dbReference>
<dbReference type="PANTHER" id="PTHR43752">
    <property type="entry name" value="BNR/ASP-BOX REPEAT FAMILY PROTEIN"/>
    <property type="match status" value="1"/>
</dbReference>
<accession>A0A316HB62</accession>
<dbReference type="InterPro" id="IPR036278">
    <property type="entry name" value="Sialidase_sf"/>
</dbReference>
<proteinExistence type="predicted"/>
<organism evidence="2 3">
    <name type="scientific">Mucilaginibacter oryzae</name>
    <dbReference type="NCBI Taxonomy" id="468058"/>
    <lineage>
        <taxon>Bacteria</taxon>
        <taxon>Pseudomonadati</taxon>
        <taxon>Bacteroidota</taxon>
        <taxon>Sphingobacteriia</taxon>
        <taxon>Sphingobacteriales</taxon>
        <taxon>Sphingobacteriaceae</taxon>
        <taxon>Mucilaginibacter</taxon>
    </lineage>
</organism>
<evidence type="ECO:0000259" key="1">
    <source>
        <dbReference type="Pfam" id="PF13088"/>
    </source>
</evidence>
<evidence type="ECO:0000313" key="3">
    <source>
        <dbReference type="Proteomes" id="UP000245678"/>
    </source>
</evidence>
<feature type="domain" description="Sialidase" evidence="1">
    <location>
        <begin position="267"/>
        <end position="378"/>
    </location>
</feature>
<dbReference type="Gene3D" id="2.120.10.10">
    <property type="match status" value="1"/>
</dbReference>
<dbReference type="CDD" id="cd15482">
    <property type="entry name" value="Sialidase_non-viral"/>
    <property type="match status" value="1"/>
</dbReference>
<dbReference type="PROSITE" id="PS51257">
    <property type="entry name" value="PROKAR_LIPOPROTEIN"/>
    <property type="match status" value="1"/>
</dbReference>
<dbReference type="PANTHER" id="PTHR43752:SF2">
    <property type="entry name" value="BNR_ASP-BOX REPEAT FAMILY PROTEIN"/>
    <property type="match status" value="1"/>
</dbReference>
<dbReference type="RefSeq" id="WP_170122694.1">
    <property type="nucleotide sequence ID" value="NZ_QGHA01000004.1"/>
</dbReference>
<evidence type="ECO:0000313" key="2">
    <source>
        <dbReference type="EMBL" id="PWK77736.1"/>
    </source>
</evidence>
<name>A0A316HB62_9SPHI</name>
<protein>
    <submittedName>
        <fullName evidence="2">BNR repeat protein</fullName>
    </submittedName>
</protein>
<gene>
    <name evidence="2" type="ORF">LX99_02621</name>
</gene>
<dbReference type="SUPFAM" id="SSF50939">
    <property type="entry name" value="Sialidases"/>
    <property type="match status" value="1"/>
</dbReference>
<dbReference type="InterPro" id="IPR011040">
    <property type="entry name" value="Sialidase"/>
</dbReference>
<comment type="caution">
    <text evidence="2">The sequence shown here is derived from an EMBL/GenBank/DDBJ whole genome shotgun (WGS) entry which is preliminary data.</text>
</comment>
<dbReference type="Proteomes" id="UP000245678">
    <property type="component" value="Unassembled WGS sequence"/>
</dbReference>